<evidence type="ECO:0000313" key="6">
    <source>
        <dbReference type="EMBL" id="AKJ01456.1"/>
    </source>
</evidence>
<dbReference type="InterPro" id="IPR001650">
    <property type="entry name" value="Helicase_C-like"/>
</dbReference>
<keyword evidence="2" id="KW-0067">ATP-binding</keyword>
<dbReference type="CDD" id="cd18797">
    <property type="entry name" value="SF2_C_Hrq"/>
    <property type="match status" value="1"/>
</dbReference>
<organism evidence="6 7">
    <name type="scientific">Archangium gephyra</name>
    <dbReference type="NCBI Taxonomy" id="48"/>
    <lineage>
        <taxon>Bacteria</taxon>
        <taxon>Pseudomonadati</taxon>
        <taxon>Myxococcota</taxon>
        <taxon>Myxococcia</taxon>
        <taxon>Myxococcales</taxon>
        <taxon>Cystobacterineae</taxon>
        <taxon>Archangiaceae</taxon>
        <taxon>Archangium</taxon>
    </lineage>
</organism>
<dbReference type="GO" id="GO:0036297">
    <property type="term" value="P:interstrand cross-link repair"/>
    <property type="evidence" value="ECO:0007669"/>
    <property type="project" value="TreeGrafter"/>
</dbReference>
<dbReference type="KEGG" id="age:AA314_03082"/>
<dbReference type="EMBL" id="CP011509">
    <property type="protein sequence ID" value="AKJ01456.1"/>
    <property type="molecule type" value="Genomic_DNA"/>
</dbReference>
<dbReference type="InterPro" id="IPR055227">
    <property type="entry name" value="HRQ1_WHD"/>
</dbReference>
<accession>A0AAC8TEB5</accession>
<dbReference type="Pfam" id="PF22982">
    <property type="entry name" value="WHD_HRQ1"/>
    <property type="match status" value="1"/>
</dbReference>
<keyword evidence="1" id="KW-0547">Nucleotide-binding</keyword>
<feature type="region of interest" description="Disordered" evidence="3">
    <location>
        <begin position="1"/>
        <end position="26"/>
    </location>
</feature>
<evidence type="ECO:0000259" key="4">
    <source>
        <dbReference type="PROSITE" id="PS51192"/>
    </source>
</evidence>
<sequence>MPGPMKREKDEGAFTGSRRKPWTGPRGLDAVLNGWRDDRQLSPNFVLDEVTPARVGSYAPIPAEVAPQVREALQRRGIEQLFSHQAEAYQLARSGRSLVIATPTASGKSLCYNLPLLDRFAREPGARALYLFPTKALSRDQEESLRVFMREAGLEHGAITFDGDTPGDARRAARERSGVVLTNPDMLHTGILPHHANWARLFSNLRYVVIDELHTYRGVFGSHLANVLRRLQRVAAFHGSSPVFVLASATIGNPKAHAERMLGREVALVSESGAPAGERRVMVYNPPVVNAELGIRASYLKSAVRLVSDLVRAEVSTLLFGQSRNNIEVMLKYLRDQFIADKMDPNLIQGYRGGYLPGTRRATEAAMRAGEVRCVVATNALELGIDIGSLDAVVCAGYPGSVAALMQRFGRAGRRGAGSLALLVTSSAPLDQYLAGDPRSLTGAPVEHARIDPDNVEILVQHLKCAAFELPFEEGDTFGDVPAESTADALGFLAQHEVVHPTPGAEGKRMFHWSADAYPANHVSLRSVGWDNVVIIELGTDRTLAEMDFRSAHTMLHEQAIYQHEAEQYQVERFDYENHKAYVRKVAPDYFTDAMTYVRVNVIQEDQGAAMSPTLQAGMGEVSVIEKVVGYKKIKYHTHENVGYGDVNLPEMQMHTTSLWLTVPETVVRSLGAPRPAVIDALRGIASALRTVACVGLMIDPRDLGKTLGSKDDADGPPRKDGGVGFDPTIFLYDNIPGGVGLAARLFDQRDELLRRARRLLESCGCEDGCPACIGPAAGAMPGSAPVDAHPRKRLGLDILSALGVVALQ</sequence>
<dbReference type="GO" id="GO:0005524">
    <property type="term" value="F:ATP binding"/>
    <property type="evidence" value="ECO:0007669"/>
    <property type="project" value="UniProtKB-KW"/>
</dbReference>
<feature type="domain" description="Helicase ATP-binding" evidence="4">
    <location>
        <begin position="89"/>
        <end position="269"/>
    </location>
</feature>
<dbReference type="GO" id="GO:0043138">
    <property type="term" value="F:3'-5' DNA helicase activity"/>
    <property type="evidence" value="ECO:0007669"/>
    <property type="project" value="TreeGrafter"/>
</dbReference>
<dbReference type="AlphaFoldDB" id="A0AAC8TEB5"/>
<evidence type="ECO:0000256" key="1">
    <source>
        <dbReference type="ARBA" id="ARBA00022741"/>
    </source>
</evidence>
<dbReference type="GO" id="GO:0003676">
    <property type="term" value="F:nucleic acid binding"/>
    <property type="evidence" value="ECO:0007669"/>
    <property type="project" value="InterPro"/>
</dbReference>
<reference evidence="6 7" key="1">
    <citation type="submission" date="2015-05" db="EMBL/GenBank/DDBJ databases">
        <title>Genome assembly of Archangium gephyra DSM 2261.</title>
        <authorList>
            <person name="Sharma G."/>
            <person name="Subramanian S."/>
        </authorList>
    </citation>
    <scope>NUCLEOTIDE SEQUENCE [LARGE SCALE GENOMIC DNA]</scope>
    <source>
        <strain evidence="6 7">DSM 2261</strain>
    </source>
</reference>
<feature type="domain" description="Helicase C-terminal" evidence="5">
    <location>
        <begin position="306"/>
        <end position="464"/>
    </location>
</feature>
<gene>
    <name evidence="6" type="ORF">AA314_03082</name>
</gene>
<evidence type="ECO:0000313" key="7">
    <source>
        <dbReference type="Proteomes" id="UP000035579"/>
    </source>
</evidence>
<keyword evidence="6" id="KW-0347">Helicase</keyword>
<dbReference type="PANTHER" id="PTHR47957">
    <property type="entry name" value="ATP-DEPENDENT HELICASE HRQ1"/>
    <property type="match status" value="1"/>
</dbReference>
<dbReference type="Gene3D" id="3.40.50.300">
    <property type="entry name" value="P-loop containing nucleotide triphosphate hydrolases"/>
    <property type="match status" value="2"/>
</dbReference>
<dbReference type="Pfam" id="PF09369">
    <property type="entry name" value="MZB"/>
    <property type="match status" value="1"/>
</dbReference>
<dbReference type="InterPro" id="IPR014001">
    <property type="entry name" value="Helicase_ATP-bd"/>
</dbReference>
<dbReference type="InterPro" id="IPR027417">
    <property type="entry name" value="P-loop_NTPase"/>
</dbReference>
<dbReference type="GO" id="GO:0006289">
    <property type="term" value="P:nucleotide-excision repair"/>
    <property type="evidence" value="ECO:0007669"/>
    <property type="project" value="TreeGrafter"/>
</dbReference>
<evidence type="ECO:0000256" key="2">
    <source>
        <dbReference type="ARBA" id="ARBA00022840"/>
    </source>
</evidence>
<dbReference type="InterPro" id="IPR018973">
    <property type="entry name" value="MZB"/>
</dbReference>
<dbReference type="PROSITE" id="PS51194">
    <property type="entry name" value="HELICASE_CTER"/>
    <property type="match status" value="1"/>
</dbReference>
<dbReference type="Proteomes" id="UP000035579">
    <property type="component" value="Chromosome"/>
</dbReference>
<keyword evidence="6" id="KW-0378">Hydrolase</keyword>
<dbReference type="SMART" id="SM00490">
    <property type="entry name" value="HELICc"/>
    <property type="match status" value="1"/>
</dbReference>
<dbReference type="Pfam" id="PF00271">
    <property type="entry name" value="Helicase_C"/>
    <property type="match status" value="1"/>
</dbReference>
<feature type="compositionally biased region" description="Basic and acidic residues" evidence="3">
    <location>
        <begin position="1"/>
        <end position="12"/>
    </location>
</feature>
<dbReference type="CDD" id="cd17923">
    <property type="entry name" value="DEXHc_Hrq1-like"/>
    <property type="match status" value="1"/>
</dbReference>
<evidence type="ECO:0000259" key="5">
    <source>
        <dbReference type="PROSITE" id="PS51194"/>
    </source>
</evidence>
<dbReference type="SMART" id="SM00487">
    <property type="entry name" value="DEXDc"/>
    <property type="match status" value="1"/>
</dbReference>
<evidence type="ECO:0000256" key="3">
    <source>
        <dbReference type="SAM" id="MobiDB-lite"/>
    </source>
</evidence>
<dbReference type="PANTHER" id="PTHR47957:SF3">
    <property type="entry name" value="ATP-DEPENDENT HELICASE HRQ1"/>
    <property type="match status" value="1"/>
</dbReference>
<dbReference type="SUPFAM" id="SSF52540">
    <property type="entry name" value="P-loop containing nucleoside triphosphate hydrolases"/>
    <property type="match status" value="1"/>
</dbReference>
<proteinExistence type="predicted"/>
<dbReference type="Pfam" id="PF00270">
    <property type="entry name" value="DEAD"/>
    <property type="match status" value="1"/>
</dbReference>
<protein>
    <submittedName>
        <fullName evidence="6">ATP-dependent helicase, DEAD/DEAH box family</fullName>
    </submittedName>
</protein>
<dbReference type="PROSITE" id="PS51192">
    <property type="entry name" value="HELICASE_ATP_BIND_1"/>
    <property type="match status" value="1"/>
</dbReference>
<dbReference type="InterPro" id="IPR011545">
    <property type="entry name" value="DEAD/DEAH_box_helicase_dom"/>
</dbReference>
<name>A0AAC8TEB5_9BACT</name>